<dbReference type="SUPFAM" id="SSF55729">
    <property type="entry name" value="Acyl-CoA N-acyltransferases (Nat)"/>
    <property type="match status" value="1"/>
</dbReference>
<name>A0A6C0BL63_9ZZZZ</name>
<accession>A0A6C0BL63</accession>
<dbReference type="InterPro" id="IPR000182">
    <property type="entry name" value="GNAT_dom"/>
</dbReference>
<dbReference type="GO" id="GO:0016747">
    <property type="term" value="F:acyltransferase activity, transferring groups other than amino-acyl groups"/>
    <property type="evidence" value="ECO:0007669"/>
    <property type="project" value="InterPro"/>
</dbReference>
<dbReference type="EMBL" id="MN739192">
    <property type="protein sequence ID" value="QHS92762.1"/>
    <property type="molecule type" value="Genomic_DNA"/>
</dbReference>
<dbReference type="Gene3D" id="3.40.630.30">
    <property type="match status" value="1"/>
</dbReference>
<evidence type="ECO:0000313" key="2">
    <source>
        <dbReference type="EMBL" id="QHS92762.1"/>
    </source>
</evidence>
<organism evidence="2">
    <name type="scientific">viral metagenome</name>
    <dbReference type="NCBI Taxonomy" id="1070528"/>
    <lineage>
        <taxon>unclassified sequences</taxon>
        <taxon>metagenomes</taxon>
        <taxon>organismal metagenomes</taxon>
    </lineage>
</organism>
<evidence type="ECO:0000259" key="1">
    <source>
        <dbReference type="PROSITE" id="PS51186"/>
    </source>
</evidence>
<sequence>MQDIIVLDESHLNDIISLLLEHYEPASFDESVLRSSFNSSVSIGFFHNDELRGHIMGIPVQMHGELKGDTNWCHVTYLCIHPEHRKTDVMKRLRSRLEDELMNLDIISGYSLTRFPLTKQSIPCYQFSTEALDSWDGTIELIDSSEVEINSGDLVSISAHCPVYRCFKDGSLIGYFSKSTLEGVENTEMITWMYAVSNMNELFNAARVSDNKIIGFNMYKLEYSDSLLSDDVTIDYLNRLYINIHGDDTILTKTRRAYLNLHIF</sequence>
<dbReference type="InterPro" id="IPR016181">
    <property type="entry name" value="Acyl_CoA_acyltransferase"/>
</dbReference>
<proteinExistence type="predicted"/>
<reference evidence="2" key="1">
    <citation type="journal article" date="2020" name="Nature">
        <title>Giant virus diversity and host interactions through global metagenomics.</title>
        <authorList>
            <person name="Schulz F."/>
            <person name="Roux S."/>
            <person name="Paez-Espino D."/>
            <person name="Jungbluth S."/>
            <person name="Walsh D.A."/>
            <person name="Denef V.J."/>
            <person name="McMahon K.D."/>
            <person name="Konstantinidis K.T."/>
            <person name="Eloe-Fadrosh E.A."/>
            <person name="Kyrpides N.C."/>
            <person name="Woyke T."/>
        </authorList>
    </citation>
    <scope>NUCLEOTIDE SEQUENCE</scope>
    <source>
        <strain evidence="2">GVMAG-M-3300017651-5</strain>
    </source>
</reference>
<feature type="domain" description="N-acetyltransferase" evidence="1">
    <location>
        <begin position="2"/>
        <end position="148"/>
    </location>
</feature>
<dbReference type="AlphaFoldDB" id="A0A6C0BL63"/>
<dbReference type="Pfam" id="PF00583">
    <property type="entry name" value="Acetyltransf_1"/>
    <property type="match status" value="1"/>
</dbReference>
<protein>
    <recommendedName>
        <fullName evidence="1">N-acetyltransferase domain-containing protein</fullName>
    </recommendedName>
</protein>
<dbReference type="PROSITE" id="PS51186">
    <property type="entry name" value="GNAT"/>
    <property type="match status" value="1"/>
</dbReference>